<keyword evidence="4 6" id="KW-1133">Transmembrane helix</keyword>
<keyword evidence="2" id="KW-1003">Cell membrane</keyword>
<keyword evidence="5 6" id="KW-0472">Membrane</keyword>
<evidence type="ECO:0000256" key="4">
    <source>
        <dbReference type="ARBA" id="ARBA00022989"/>
    </source>
</evidence>
<gene>
    <name evidence="8" type="ORF">ACFFJK_17680</name>
</gene>
<comment type="subcellular location">
    <subcellularLocation>
        <location evidence="1">Cell membrane</location>
        <topology evidence="1">Multi-pass membrane protein</topology>
    </subcellularLocation>
</comment>
<evidence type="ECO:0000313" key="8">
    <source>
        <dbReference type="EMBL" id="MFC0253731.1"/>
    </source>
</evidence>
<dbReference type="Gene3D" id="3.30.450.20">
    <property type="entry name" value="PAS domain"/>
    <property type="match status" value="1"/>
</dbReference>
<dbReference type="InterPro" id="IPR033479">
    <property type="entry name" value="dCache_1"/>
</dbReference>
<evidence type="ECO:0000259" key="7">
    <source>
        <dbReference type="Pfam" id="PF02743"/>
    </source>
</evidence>
<dbReference type="RefSeq" id="WP_379680886.1">
    <property type="nucleotide sequence ID" value="NZ_JBHLWP010000016.1"/>
</dbReference>
<organism evidence="8 9">
    <name type="scientific">Massilia consociata</name>
    <dbReference type="NCBI Taxonomy" id="760117"/>
    <lineage>
        <taxon>Bacteria</taxon>
        <taxon>Pseudomonadati</taxon>
        <taxon>Pseudomonadota</taxon>
        <taxon>Betaproteobacteria</taxon>
        <taxon>Burkholderiales</taxon>
        <taxon>Oxalobacteraceae</taxon>
        <taxon>Telluria group</taxon>
        <taxon>Massilia</taxon>
    </lineage>
</organism>
<feature type="transmembrane region" description="Helical" evidence="6">
    <location>
        <begin position="274"/>
        <end position="294"/>
    </location>
</feature>
<sequence>MKIRAYLLIMVGAIILPISLFAAVALQTLLRSEREAALQALEETVSATALLVDRELSSAEAALRVLAHSPHLAHGDMQAFYRHARSADRGKTGRTILFDPNGQQLINTVIPLGDPLPPPPDYVRVRTQRVIETQQTVVSGLITGAVQRVPVTTINIPVPLEGGRRYVLASVFGTEYFTELISQRATPASWSLAVIDRNGRFIARTREPGRIGQMGKPELLRAAQGKTRGIIRARTLAGVDAYFAFTRSPMSGWLVAVSVPAAEIEGAAQRAVKLAAAGMLVALLCAALAAVFFARRLVASIRGAANAATMLG</sequence>
<evidence type="ECO:0000256" key="5">
    <source>
        <dbReference type="ARBA" id="ARBA00023136"/>
    </source>
</evidence>
<feature type="transmembrane region" description="Helical" evidence="6">
    <location>
        <begin position="7"/>
        <end position="30"/>
    </location>
</feature>
<feature type="domain" description="Cache" evidence="7">
    <location>
        <begin position="33"/>
        <end position="258"/>
    </location>
</feature>
<keyword evidence="3 6" id="KW-0812">Transmembrane</keyword>
<keyword evidence="9" id="KW-1185">Reference proteome</keyword>
<evidence type="ECO:0000256" key="6">
    <source>
        <dbReference type="SAM" id="Phobius"/>
    </source>
</evidence>
<protein>
    <submittedName>
        <fullName evidence="8">Cache domain-containing protein</fullName>
    </submittedName>
</protein>
<evidence type="ECO:0000313" key="9">
    <source>
        <dbReference type="Proteomes" id="UP001589773"/>
    </source>
</evidence>
<name>A0ABV6FK06_9BURK</name>
<evidence type="ECO:0000256" key="2">
    <source>
        <dbReference type="ARBA" id="ARBA00022475"/>
    </source>
</evidence>
<evidence type="ECO:0000256" key="3">
    <source>
        <dbReference type="ARBA" id="ARBA00022692"/>
    </source>
</evidence>
<proteinExistence type="predicted"/>
<evidence type="ECO:0000256" key="1">
    <source>
        <dbReference type="ARBA" id="ARBA00004651"/>
    </source>
</evidence>
<dbReference type="CDD" id="cd18774">
    <property type="entry name" value="PDC2_HK_sensor"/>
    <property type="match status" value="1"/>
</dbReference>
<comment type="caution">
    <text evidence="8">The sequence shown here is derived from an EMBL/GenBank/DDBJ whole genome shotgun (WGS) entry which is preliminary data.</text>
</comment>
<accession>A0ABV6FK06</accession>
<dbReference type="Pfam" id="PF02743">
    <property type="entry name" value="dCache_1"/>
    <property type="match status" value="1"/>
</dbReference>
<dbReference type="EMBL" id="JBHLWP010000016">
    <property type="protein sequence ID" value="MFC0253731.1"/>
    <property type="molecule type" value="Genomic_DNA"/>
</dbReference>
<reference evidence="8 9" key="1">
    <citation type="submission" date="2024-09" db="EMBL/GenBank/DDBJ databases">
        <authorList>
            <person name="Sun Q."/>
            <person name="Mori K."/>
        </authorList>
    </citation>
    <scope>NUCLEOTIDE SEQUENCE [LARGE SCALE GENOMIC DNA]</scope>
    <source>
        <strain evidence="8 9">CCM 7792</strain>
    </source>
</reference>
<dbReference type="Proteomes" id="UP001589773">
    <property type="component" value="Unassembled WGS sequence"/>
</dbReference>